<accession>A0A383CUT9</accession>
<dbReference type="InterPro" id="IPR036010">
    <property type="entry name" value="2Fe-2S_ferredoxin-like_sf"/>
</dbReference>
<evidence type="ECO:0000313" key="1">
    <source>
        <dbReference type="EMBL" id="SVE35800.1"/>
    </source>
</evidence>
<feature type="non-terminal residue" evidence="1">
    <location>
        <position position="41"/>
    </location>
</feature>
<gene>
    <name evidence="1" type="ORF">METZ01_LOCUS488654</name>
</gene>
<proteinExistence type="predicted"/>
<name>A0A383CUT9_9ZZZZ</name>
<organism evidence="1">
    <name type="scientific">marine metagenome</name>
    <dbReference type="NCBI Taxonomy" id="408172"/>
    <lineage>
        <taxon>unclassified sequences</taxon>
        <taxon>metagenomes</taxon>
        <taxon>ecological metagenomes</taxon>
    </lineage>
</organism>
<dbReference type="SUPFAM" id="SSF54292">
    <property type="entry name" value="2Fe-2S ferredoxin-like"/>
    <property type="match status" value="1"/>
</dbReference>
<sequence length="41" mass="4821">MNDNKVNITINDVLHSVDEGRMLIEITDELGIYIPRFCYHE</sequence>
<reference evidence="1" key="1">
    <citation type="submission" date="2018-05" db="EMBL/GenBank/DDBJ databases">
        <authorList>
            <person name="Lanie J.A."/>
            <person name="Ng W.-L."/>
            <person name="Kazmierczak K.M."/>
            <person name="Andrzejewski T.M."/>
            <person name="Davidsen T.M."/>
            <person name="Wayne K.J."/>
            <person name="Tettelin H."/>
            <person name="Glass J.I."/>
            <person name="Rusch D."/>
            <person name="Podicherti R."/>
            <person name="Tsui H.-C.T."/>
            <person name="Winkler M.E."/>
        </authorList>
    </citation>
    <scope>NUCLEOTIDE SEQUENCE</scope>
</reference>
<protein>
    <submittedName>
        <fullName evidence="1">Uncharacterized protein</fullName>
    </submittedName>
</protein>
<dbReference type="GO" id="GO:0051536">
    <property type="term" value="F:iron-sulfur cluster binding"/>
    <property type="evidence" value="ECO:0007669"/>
    <property type="project" value="InterPro"/>
</dbReference>
<dbReference type="EMBL" id="UINC01211766">
    <property type="protein sequence ID" value="SVE35800.1"/>
    <property type="molecule type" value="Genomic_DNA"/>
</dbReference>
<dbReference type="AlphaFoldDB" id="A0A383CUT9"/>
<dbReference type="Gene3D" id="3.10.20.740">
    <property type="match status" value="1"/>
</dbReference>